<evidence type="ECO:0000259" key="1">
    <source>
        <dbReference type="Pfam" id="PF19502"/>
    </source>
</evidence>
<feature type="domain" description="DUF6036" evidence="1">
    <location>
        <begin position="29"/>
        <end position="197"/>
    </location>
</feature>
<dbReference type="Pfam" id="PF19502">
    <property type="entry name" value="DUF6036"/>
    <property type="match status" value="1"/>
</dbReference>
<evidence type="ECO:0000313" key="2">
    <source>
        <dbReference type="EMBL" id="MFB5764129.1"/>
    </source>
</evidence>
<name>A0ABV5C9C9_9BACL</name>
<evidence type="ECO:0000313" key="3">
    <source>
        <dbReference type="Proteomes" id="UP001580430"/>
    </source>
</evidence>
<organism evidence="2 3">
    <name type="scientific">Paenibacillus medicaginis</name>
    <dbReference type="NCBI Taxonomy" id="1470560"/>
    <lineage>
        <taxon>Bacteria</taxon>
        <taxon>Bacillati</taxon>
        <taxon>Bacillota</taxon>
        <taxon>Bacilli</taxon>
        <taxon>Bacillales</taxon>
        <taxon>Paenibacillaceae</taxon>
        <taxon>Paenibacillus</taxon>
    </lineage>
</organism>
<keyword evidence="3" id="KW-1185">Reference proteome</keyword>
<sequence>MEIAVRDELKALLLKASKINDSWRRKLAIASVITQVFLDNDREPPIIVGGLVVATYSSGQYATEDIDLLSSYDDFPYKVLEGLGYSRLGKDSFHKQINSYVEFPSGEFSGDVKRVLRYQVEETGLYVCVMCVEDIILDRLDSYVATNDGKSKEWVLKLLSGMYPYIDWSYIHKSAHQRGTLKELEKMQRLVKRYEGVYEKMIEETSANRQRMDLF</sequence>
<comment type="caution">
    <text evidence="2">The sequence shown here is derived from an EMBL/GenBank/DDBJ whole genome shotgun (WGS) entry which is preliminary data.</text>
</comment>
<proteinExistence type="predicted"/>
<dbReference type="Proteomes" id="UP001580430">
    <property type="component" value="Unassembled WGS sequence"/>
</dbReference>
<reference evidence="2 3" key="1">
    <citation type="submission" date="2024-09" db="EMBL/GenBank/DDBJ databases">
        <title>Paenibacillus zeirhizospherea sp. nov., isolated from surface of the maize (Zea mays) roots in a horticulture field, Hungary.</title>
        <authorList>
            <person name="Marton D."/>
            <person name="Farkas M."/>
            <person name="Bedics A."/>
            <person name="Toth E."/>
            <person name="Tancsics A."/>
            <person name="Boka K."/>
            <person name="Marati G."/>
            <person name="Kriszt B."/>
            <person name="Cserhati M."/>
        </authorList>
    </citation>
    <scope>NUCLEOTIDE SEQUENCE [LARGE SCALE GENOMIC DNA]</scope>
    <source>
        <strain evidence="2 3">JCM 18446</strain>
    </source>
</reference>
<gene>
    <name evidence="2" type="ORF">ACE5LO_27625</name>
</gene>
<dbReference type="RefSeq" id="WP_375523121.1">
    <property type="nucleotide sequence ID" value="NZ_JBHIRY010000069.1"/>
</dbReference>
<dbReference type="EMBL" id="JBHIRY010000069">
    <property type="protein sequence ID" value="MFB5764129.1"/>
    <property type="molecule type" value="Genomic_DNA"/>
</dbReference>
<protein>
    <submittedName>
        <fullName evidence="2">DUF6036 family nucleotidyltransferase</fullName>
    </submittedName>
</protein>
<dbReference type="InterPro" id="IPR045792">
    <property type="entry name" value="DUF6036"/>
</dbReference>
<accession>A0ABV5C9C9</accession>